<dbReference type="PANTHER" id="PTHR38498:SF1">
    <property type="entry name" value="TRANSMEMBRANE PROTEIN 191B-RELATED"/>
    <property type="match status" value="1"/>
</dbReference>
<keyword evidence="2" id="KW-1133">Transmembrane helix</keyword>
<evidence type="ECO:0000313" key="3">
    <source>
        <dbReference type="Ensembl" id="ENSSSCP00070034078.1"/>
    </source>
</evidence>
<evidence type="ECO:0008006" key="5">
    <source>
        <dbReference type="Google" id="ProtNLM"/>
    </source>
</evidence>
<protein>
    <recommendedName>
        <fullName evidence="5">Transmembrane protein 191C</fullName>
    </recommendedName>
</protein>
<feature type="compositionally biased region" description="Basic and acidic residues" evidence="1">
    <location>
        <begin position="64"/>
        <end position="78"/>
    </location>
</feature>
<dbReference type="AlphaFoldDB" id="A0A4X1UYX3"/>
<dbReference type="PANTHER" id="PTHR38498">
    <property type="entry name" value="TRANSMEMBRANE PROTEIN 191B-RELATED"/>
    <property type="match status" value="1"/>
</dbReference>
<name>A0A4X1UYX3_PIG</name>
<feature type="region of interest" description="Disordered" evidence="1">
    <location>
        <begin position="179"/>
        <end position="221"/>
    </location>
</feature>
<feature type="region of interest" description="Disordered" evidence="1">
    <location>
        <begin position="129"/>
        <end position="149"/>
    </location>
</feature>
<keyword evidence="2" id="KW-0472">Membrane</keyword>
<dbReference type="Pfam" id="PF15194">
    <property type="entry name" value="TMEM191C"/>
    <property type="match status" value="1"/>
</dbReference>
<dbReference type="Ensembl" id="ENSSSCT00070040617.1">
    <property type="protein sequence ID" value="ENSSSCP00070034078.1"/>
    <property type="gene ID" value="ENSSSCG00070020439.1"/>
</dbReference>
<keyword evidence="2" id="KW-0812">Transmembrane</keyword>
<feature type="region of interest" description="Disordered" evidence="1">
    <location>
        <begin position="36"/>
        <end position="78"/>
    </location>
</feature>
<evidence type="ECO:0000256" key="1">
    <source>
        <dbReference type="SAM" id="MobiDB-lite"/>
    </source>
</evidence>
<dbReference type="Proteomes" id="UP000694720">
    <property type="component" value="Unplaced"/>
</dbReference>
<evidence type="ECO:0000313" key="4">
    <source>
        <dbReference type="Proteomes" id="UP000314985"/>
    </source>
</evidence>
<organism evidence="3 4">
    <name type="scientific">Sus scrofa</name>
    <name type="common">Pig</name>
    <dbReference type="NCBI Taxonomy" id="9823"/>
    <lineage>
        <taxon>Eukaryota</taxon>
        <taxon>Metazoa</taxon>
        <taxon>Chordata</taxon>
        <taxon>Craniata</taxon>
        <taxon>Vertebrata</taxon>
        <taxon>Euteleostomi</taxon>
        <taxon>Mammalia</taxon>
        <taxon>Eutheria</taxon>
        <taxon>Laurasiatheria</taxon>
        <taxon>Artiodactyla</taxon>
        <taxon>Suina</taxon>
        <taxon>Suidae</taxon>
        <taxon>Sus</taxon>
    </lineage>
</organism>
<evidence type="ECO:0000256" key="2">
    <source>
        <dbReference type="SAM" id="Phobius"/>
    </source>
</evidence>
<feature type="compositionally biased region" description="Basic and acidic residues" evidence="1">
    <location>
        <begin position="42"/>
        <end position="53"/>
    </location>
</feature>
<dbReference type="Ensembl" id="ENSSSCT00035088673.1">
    <property type="protein sequence ID" value="ENSSSCP00035037057.1"/>
    <property type="gene ID" value="ENSSSCG00035065831.1"/>
</dbReference>
<sequence length="337" mass="35916">MAEAQELLLQLQKDNRDGRLRKQELEELVRGLEAESESLTARLEDLSERERSLQRRRSQAVRALRGEARESARERAERARELLEAAEQRKRDLVGSGPWLGGAREEGGTVSGARDGLEGAWPVVGAGTLERTGPPPQPRPGATKPAAAGEVGGAVKSALLLRRRTTESATRRAATRGPIGGVAETAGAGGGQARHADGGPAAGATHSFAGGRTARAHSWRRWPKQTVRSGYSAVLGREASGEMAEGVGLGAGVRPTLRHHASARASSVRRLWALGALQTLLLLPLGLLALPLLYLALVNPFALRRGLARPSLNAALRRLRYTLAPLLELRARGLLPA</sequence>
<reference evidence="3 4" key="1">
    <citation type="submission" date="2017-08" db="EMBL/GenBank/DDBJ databases">
        <title>USMARCv1.0.</title>
        <authorList>
            <person name="Hannum G.I."/>
            <person name="Koren S."/>
            <person name="Schroeder S.G."/>
            <person name="Chin S.C."/>
            <person name="Nonneman D.J."/>
            <person name="Becker S.A."/>
            <person name="Rosen B.D."/>
            <person name="Bickhart D.M."/>
            <person name="Putnam N.H."/>
            <person name="Green R.E."/>
            <person name="Tuggle C.K."/>
            <person name="Liu H."/>
            <person name="Rohrer G.A."/>
            <person name="Warr A."/>
            <person name="Hall R."/>
            <person name="Kim K."/>
            <person name="Hume D.A."/>
            <person name="Talbot R."/>
            <person name="Chow W."/>
            <person name="Howe K."/>
            <person name="Schwartz A.S."/>
            <person name="Watson M."/>
            <person name="Archibald A.L."/>
            <person name="Phillippy A.M."/>
            <person name="Smith T.P.L."/>
        </authorList>
    </citation>
    <scope>NUCLEOTIDE SEQUENCE [LARGE SCALE GENOMIC DNA]</scope>
</reference>
<proteinExistence type="predicted"/>
<dbReference type="InterPro" id="IPR028186">
    <property type="entry name" value="TMEM191B/C"/>
</dbReference>
<dbReference type="Proteomes" id="UP000314985">
    <property type="component" value="Chromosome 14"/>
</dbReference>
<feature type="transmembrane region" description="Helical" evidence="2">
    <location>
        <begin position="271"/>
        <end position="297"/>
    </location>
</feature>
<accession>A0A4X1UYX3</accession>
<reference evidence="3" key="2">
    <citation type="submission" date="2025-05" db="UniProtKB">
        <authorList>
            <consortium name="Ensembl"/>
        </authorList>
    </citation>
    <scope>IDENTIFICATION</scope>
</reference>